<feature type="transmembrane region" description="Helical" evidence="9">
    <location>
        <begin position="565"/>
        <end position="586"/>
    </location>
</feature>
<keyword evidence="3" id="KW-0050">Antiport</keyword>
<dbReference type="Gene3D" id="1.20.1420.30">
    <property type="entry name" value="NCX, central ion-binding region"/>
    <property type="match status" value="2"/>
</dbReference>
<keyword evidence="7 9" id="KW-0472">Membrane</keyword>
<evidence type="ECO:0000256" key="7">
    <source>
        <dbReference type="ARBA" id="ARBA00023136"/>
    </source>
</evidence>
<feature type="transmembrane region" description="Helical" evidence="9">
    <location>
        <begin position="76"/>
        <end position="94"/>
    </location>
</feature>
<feature type="transmembrane region" description="Helical" evidence="9">
    <location>
        <begin position="180"/>
        <end position="199"/>
    </location>
</feature>
<reference evidence="12" key="1">
    <citation type="submission" date="2017-02" db="UniProtKB">
        <authorList>
            <consortium name="WormBaseParasite"/>
        </authorList>
    </citation>
    <scope>IDENTIFICATION</scope>
</reference>
<dbReference type="Proteomes" id="UP000038045">
    <property type="component" value="Unplaced"/>
</dbReference>
<evidence type="ECO:0000256" key="2">
    <source>
        <dbReference type="ARBA" id="ARBA00005364"/>
    </source>
</evidence>
<name>A0A0N4Z5L2_PARTI</name>
<dbReference type="FunFam" id="1.20.1420.30:FF:000004">
    <property type="entry name" value="Sodium/potassium/calcium exchanger 2 isoform 1"/>
    <property type="match status" value="1"/>
</dbReference>
<dbReference type="PANTHER" id="PTHR10846:SF72">
    <property type="entry name" value="SODIUM_POTASSIUM_CALCIUM EXCHANGER NCKX30C"/>
    <property type="match status" value="1"/>
</dbReference>
<feature type="compositionally biased region" description="Acidic residues" evidence="8">
    <location>
        <begin position="446"/>
        <end position="455"/>
    </location>
</feature>
<protein>
    <submittedName>
        <fullName evidence="12">Sodium/potassium/calcium exchanger 2</fullName>
    </submittedName>
</protein>
<feature type="compositionally biased region" description="Polar residues" evidence="8">
    <location>
        <begin position="285"/>
        <end position="303"/>
    </location>
</feature>
<keyword evidence="11" id="KW-1185">Reference proteome</keyword>
<dbReference type="GO" id="GO:0008273">
    <property type="term" value="F:calcium, potassium:sodium antiporter activity"/>
    <property type="evidence" value="ECO:0007669"/>
    <property type="project" value="TreeGrafter"/>
</dbReference>
<comment type="subcellular location">
    <subcellularLocation>
        <location evidence="1">Membrane</location>
        <topology evidence="1">Multi-pass membrane protein</topology>
    </subcellularLocation>
</comment>
<dbReference type="InterPro" id="IPR004837">
    <property type="entry name" value="NaCa_Exmemb"/>
</dbReference>
<dbReference type="GO" id="GO:0005886">
    <property type="term" value="C:plasma membrane"/>
    <property type="evidence" value="ECO:0007669"/>
    <property type="project" value="TreeGrafter"/>
</dbReference>
<dbReference type="STRING" id="131310.A0A0N4Z5L2"/>
<sequence length="675" mass="75704">MRKGSGSLNRSNNYVPENFDLIQRKKRNVIYDDNDYYEEIFSPCNNTTLKLASNGTDDSSLFPDDLFTREQRLKGAIILHGIGLVYMFVALAIVCDEFFVPALGVITEMLLISNDVAGATFMAAGGSMPEFFTSVFGVFITSNNVGIGTIVGSATFNILCVLAFCTLFSKAILKLTWWPLFRDITFYILSLFLLVIFFLDEIIEWFEALIMFLLYILYAIFMKYNETIEEFVKHKLFSRGDSSINIKQETIIDTSEDVMINEQLKKKRNSFQVSRMKSFSHETHYNNNNDGSTSYEASSPGSDQGTIPVLHAGTFFRQSLAQMALDTGGGGEETTRSIEDGNVGTNKPVRRRSSGEKALKTILVKGAPEKATLKYSENNKNFDPPRISKVGDCVTIKSNHLLNESITKKEEKHAKITNSPPAVSIIIESESSEEQGYDEEKKINNDNEEEEEEPLDLTWPTTRRKQLVYLILLPITYSLYFTLPDVRRAGCKKYVAISFIGSILWIAFLSYLMVWWANTIGETFHIPTEIMGLTILAAGTSIPDLITSVIVARKGFGDMAVSSSIGSNLFDVCIGLPIPWLLYFMVDWFKKYQLKEGTITLATISVSSNGLVCSVGLLFLMLVVLIISVAVSRWQMNKIFGIIMIIAYICFCIFSVFLEVGYLDCPLKISIKGKC</sequence>
<feature type="transmembrane region" description="Helical" evidence="9">
    <location>
        <begin position="598"/>
        <end position="627"/>
    </location>
</feature>
<evidence type="ECO:0000256" key="3">
    <source>
        <dbReference type="ARBA" id="ARBA00022449"/>
    </source>
</evidence>
<evidence type="ECO:0000256" key="8">
    <source>
        <dbReference type="SAM" id="MobiDB-lite"/>
    </source>
</evidence>
<dbReference type="FunFam" id="1.20.1420.30:FF:000066">
    <property type="entry name" value="Na/Ca eXchangers"/>
    <property type="match status" value="1"/>
</dbReference>
<dbReference type="Pfam" id="PF01699">
    <property type="entry name" value="Na_Ca_ex"/>
    <property type="match status" value="2"/>
</dbReference>
<dbReference type="PANTHER" id="PTHR10846">
    <property type="entry name" value="SODIUM/POTASSIUM/CALCIUM EXCHANGER"/>
    <property type="match status" value="1"/>
</dbReference>
<evidence type="ECO:0000256" key="4">
    <source>
        <dbReference type="ARBA" id="ARBA00022568"/>
    </source>
</evidence>
<feature type="transmembrane region" description="Helical" evidence="9">
    <location>
        <begin position="145"/>
        <end position="168"/>
    </location>
</feature>
<accession>A0A0N4Z5L2</accession>
<keyword evidence="4" id="KW-0109">Calcium transport</keyword>
<dbReference type="WBParaSite" id="PTRK_0000239800.1">
    <property type="protein sequence ID" value="PTRK_0000239800.1"/>
    <property type="gene ID" value="PTRK_0000239800"/>
</dbReference>
<dbReference type="InterPro" id="IPR044880">
    <property type="entry name" value="NCX_ion-bd_dom_sf"/>
</dbReference>
<keyword evidence="6 9" id="KW-1133">Transmembrane helix</keyword>
<keyword evidence="5 9" id="KW-0812">Transmembrane</keyword>
<proteinExistence type="inferred from homology"/>
<feature type="transmembrane region" description="Helical" evidence="9">
    <location>
        <begin position="639"/>
        <end position="663"/>
    </location>
</feature>
<dbReference type="AlphaFoldDB" id="A0A0N4Z5L2"/>
<evidence type="ECO:0000256" key="6">
    <source>
        <dbReference type="ARBA" id="ARBA00022989"/>
    </source>
</evidence>
<feature type="region of interest" description="Disordered" evidence="8">
    <location>
        <begin position="325"/>
        <end position="354"/>
    </location>
</feature>
<dbReference type="GO" id="GO:0006874">
    <property type="term" value="P:intracellular calcium ion homeostasis"/>
    <property type="evidence" value="ECO:0007669"/>
    <property type="project" value="TreeGrafter"/>
</dbReference>
<evidence type="ECO:0000256" key="1">
    <source>
        <dbReference type="ARBA" id="ARBA00004141"/>
    </source>
</evidence>
<comment type="similarity">
    <text evidence="2">Belongs to the Ca(2+):cation antiporter (CaCA) (TC 2.A.19) family. SLC24A subfamily.</text>
</comment>
<feature type="transmembrane region" description="Helical" evidence="9">
    <location>
        <begin position="530"/>
        <end position="553"/>
    </location>
</feature>
<feature type="region of interest" description="Disordered" evidence="8">
    <location>
        <begin position="429"/>
        <end position="456"/>
    </location>
</feature>
<feature type="transmembrane region" description="Helical" evidence="9">
    <location>
        <begin position="495"/>
        <end position="518"/>
    </location>
</feature>
<keyword evidence="4" id="KW-0106">Calcium</keyword>
<evidence type="ECO:0000259" key="10">
    <source>
        <dbReference type="Pfam" id="PF01699"/>
    </source>
</evidence>
<dbReference type="InterPro" id="IPR004481">
    <property type="entry name" value="K/Na/Ca-exchanger"/>
</dbReference>
<organism evidence="11 12">
    <name type="scientific">Parastrongyloides trichosuri</name>
    <name type="common">Possum-specific nematode worm</name>
    <dbReference type="NCBI Taxonomy" id="131310"/>
    <lineage>
        <taxon>Eukaryota</taxon>
        <taxon>Metazoa</taxon>
        <taxon>Ecdysozoa</taxon>
        <taxon>Nematoda</taxon>
        <taxon>Chromadorea</taxon>
        <taxon>Rhabditida</taxon>
        <taxon>Tylenchina</taxon>
        <taxon>Panagrolaimomorpha</taxon>
        <taxon>Strongyloidoidea</taxon>
        <taxon>Strongyloididae</taxon>
        <taxon>Parastrongyloides</taxon>
    </lineage>
</organism>
<dbReference type="NCBIfam" id="TIGR00367">
    <property type="entry name" value="calcium/sodium antiporter"/>
    <property type="match status" value="1"/>
</dbReference>
<feature type="domain" description="Sodium/calcium exchanger membrane region" evidence="10">
    <location>
        <begin position="496"/>
        <end position="656"/>
    </location>
</feature>
<evidence type="ECO:0000256" key="5">
    <source>
        <dbReference type="ARBA" id="ARBA00022692"/>
    </source>
</evidence>
<feature type="transmembrane region" description="Helical" evidence="9">
    <location>
        <begin position="205"/>
        <end position="224"/>
    </location>
</feature>
<feature type="domain" description="Sodium/calcium exchanger membrane region" evidence="10">
    <location>
        <begin position="81"/>
        <end position="222"/>
    </location>
</feature>
<evidence type="ECO:0000256" key="9">
    <source>
        <dbReference type="SAM" id="Phobius"/>
    </source>
</evidence>
<keyword evidence="4" id="KW-0406">Ion transport</keyword>
<evidence type="ECO:0000313" key="12">
    <source>
        <dbReference type="WBParaSite" id="PTRK_0000239800.1"/>
    </source>
</evidence>
<feature type="region of interest" description="Disordered" evidence="8">
    <location>
        <begin position="282"/>
        <end position="303"/>
    </location>
</feature>
<keyword evidence="4" id="KW-0813">Transport</keyword>
<feature type="transmembrane region" description="Helical" evidence="9">
    <location>
        <begin position="467"/>
        <end position="483"/>
    </location>
</feature>
<dbReference type="GO" id="GO:0005262">
    <property type="term" value="F:calcium channel activity"/>
    <property type="evidence" value="ECO:0007669"/>
    <property type="project" value="TreeGrafter"/>
</dbReference>
<evidence type="ECO:0000313" key="11">
    <source>
        <dbReference type="Proteomes" id="UP000038045"/>
    </source>
</evidence>